<accession>Q08Y23</accession>
<name>Q08Y23_STIAD</name>
<proteinExistence type="predicted"/>
<organism evidence="1 2">
    <name type="scientific">Stigmatella aurantiaca (strain DW4/3-1)</name>
    <dbReference type="NCBI Taxonomy" id="378806"/>
    <lineage>
        <taxon>Bacteria</taxon>
        <taxon>Pseudomonadati</taxon>
        <taxon>Myxococcota</taxon>
        <taxon>Myxococcia</taxon>
        <taxon>Myxococcales</taxon>
        <taxon>Cystobacterineae</taxon>
        <taxon>Archangiaceae</taxon>
        <taxon>Stigmatella</taxon>
    </lineage>
</organism>
<sequence>MRGGYNGAGTGASSCVCWGAMRILYGVVGEGMGHATRSRVLLEELTREHEVHIVVSGRAQEYLSRSFQNVHGIWGLTLAYEGNSVKKWQTVLQNLQGAVTGWPKNVRQYFELVETFRPEVVISDFETFSYLFAKAHRLPVISVDNMQIINRCRHESELLAGYEDAFEGTRAIVKGKLPGAFHYLITTFFYPPVRKERTTLAPSILRPEILAAKSEPGEHLLVYQTATTNTRLPEILQQSGLPCRIYGVRRQITEDQVEGNLTYRPFSEKGFIEDLRTARAVVAGGGYTLMSEAVYLHKPVLSIPVEGQFEQIINGLYLERLGYGMHARHLTGEALGEFLSRVPRCQEALKGYVQEGNSKMLAALREQLGRAYEYRGHWRAEMAEQD</sequence>
<dbReference type="AlphaFoldDB" id="Q08Y23"/>
<comment type="caution">
    <text evidence="1">The sequence shown here is derived from an EMBL/GenBank/DDBJ whole genome shotgun (WGS) entry which is preliminary data.</text>
</comment>
<dbReference type="InterPro" id="IPR005262">
    <property type="entry name" value="MJ1255-like"/>
</dbReference>
<dbReference type="EMBL" id="AAMD01000084">
    <property type="protein sequence ID" value="EAU65380.1"/>
    <property type="molecule type" value="Genomic_DNA"/>
</dbReference>
<dbReference type="Gene3D" id="3.40.50.2000">
    <property type="entry name" value="Glycogen Phosphorylase B"/>
    <property type="match status" value="1"/>
</dbReference>
<dbReference type="SUPFAM" id="SSF53756">
    <property type="entry name" value="UDP-Glycosyltransferase/glycogen phosphorylase"/>
    <property type="match status" value="1"/>
</dbReference>
<dbReference type="Proteomes" id="UP000032702">
    <property type="component" value="Unassembled WGS sequence"/>
</dbReference>
<dbReference type="PATRIC" id="fig|378806.16.peg.4387"/>
<reference evidence="1 2" key="1">
    <citation type="submission" date="2006-04" db="EMBL/GenBank/DDBJ databases">
        <authorList>
            <person name="Nierman W.C."/>
        </authorList>
    </citation>
    <scope>NUCLEOTIDE SEQUENCE [LARGE SCALE GENOMIC DNA]</scope>
    <source>
        <strain evidence="1 2">DW4/3-1</strain>
    </source>
</reference>
<protein>
    <submittedName>
        <fullName evidence="1">Teichoic acid biosynthesis related protein</fullName>
    </submittedName>
</protein>
<gene>
    <name evidence="1" type="ORF">STIAU_2170</name>
</gene>
<dbReference type="NCBIfam" id="TIGR00661">
    <property type="entry name" value="MJ1255"/>
    <property type="match status" value="1"/>
</dbReference>
<evidence type="ECO:0000313" key="1">
    <source>
        <dbReference type="EMBL" id="EAU65380.1"/>
    </source>
</evidence>
<dbReference type="Pfam" id="PF13528">
    <property type="entry name" value="Glyco_trans_1_3"/>
    <property type="match status" value="1"/>
</dbReference>
<evidence type="ECO:0000313" key="2">
    <source>
        <dbReference type="Proteomes" id="UP000032702"/>
    </source>
</evidence>
<dbReference type="PROSITE" id="PS51257">
    <property type="entry name" value="PROKAR_LIPOPROTEIN"/>
    <property type="match status" value="1"/>
</dbReference>